<dbReference type="AlphaFoldDB" id="A0A6G4W8M3"/>
<organism evidence="1 2">
    <name type="scientific">Allomesorhizobium camelthorni</name>
    <dbReference type="NCBI Taxonomy" id="475069"/>
    <lineage>
        <taxon>Bacteria</taxon>
        <taxon>Pseudomonadati</taxon>
        <taxon>Pseudomonadota</taxon>
        <taxon>Alphaproteobacteria</taxon>
        <taxon>Hyphomicrobiales</taxon>
        <taxon>Phyllobacteriaceae</taxon>
        <taxon>Allomesorhizobium</taxon>
    </lineage>
</organism>
<keyword evidence="2" id="KW-1185">Reference proteome</keyword>
<dbReference type="RefSeq" id="WP_165025734.1">
    <property type="nucleotide sequence ID" value="NZ_JAAKZF010000006.1"/>
</dbReference>
<gene>
    <name evidence="1" type="ORF">G6N73_07955</name>
</gene>
<name>A0A6G4W8M3_9HYPH</name>
<comment type="caution">
    <text evidence="1">The sequence shown here is derived from an EMBL/GenBank/DDBJ whole genome shotgun (WGS) entry which is preliminary data.</text>
</comment>
<proteinExistence type="predicted"/>
<evidence type="ECO:0000313" key="2">
    <source>
        <dbReference type="Proteomes" id="UP001642900"/>
    </source>
</evidence>
<accession>A0A6G4W8M3</accession>
<protein>
    <submittedName>
        <fullName evidence="1">Uncharacterized protein</fullName>
    </submittedName>
</protein>
<evidence type="ECO:0000313" key="1">
    <source>
        <dbReference type="EMBL" id="NGO51115.1"/>
    </source>
</evidence>
<dbReference type="EMBL" id="JAAKZF010000006">
    <property type="protein sequence ID" value="NGO51115.1"/>
    <property type="molecule type" value="Genomic_DNA"/>
</dbReference>
<dbReference type="Proteomes" id="UP001642900">
    <property type="component" value="Unassembled WGS sequence"/>
</dbReference>
<reference evidence="1 2" key="1">
    <citation type="submission" date="2020-02" db="EMBL/GenBank/DDBJ databases">
        <title>Genome sequence of strain CCNWXJ40-4.</title>
        <authorList>
            <person name="Gao J."/>
            <person name="Sun J."/>
        </authorList>
    </citation>
    <scope>NUCLEOTIDE SEQUENCE [LARGE SCALE GENOMIC DNA]</scope>
    <source>
        <strain evidence="1 2">CCNWXJ 40-4</strain>
    </source>
</reference>
<sequence length="136" mass="15143">MKEQLTELPFLTWLPLPLSRNEPEGYRGEFGMKGSQQDRLNSSADVMAFDAIIIAMLARLQRLDPAVRVLLSQILEDAAKFVEARATEFSGNRRELLSALNKIENIREIALAVAAEVPDSDDFGKANSKETLSITH</sequence>